<keyword evidence="9 13" id="KW-0798">TonB box</keyword>
<evidence type="ECO:0000256" key="9">
    <source>
        <dbReference type="ARBA" id="ARBA00023077"/>
    </source>
</evidence>
<evidence type="ECO:0000256" key="13">
    <source>
        <dbReference type="RuleBase" id="RU003357"/>
    </source>
</evidence>
<evidence type="ECO:0000256" key="5">
    <source>
        <dbReference type="ARBA" id="ARBA00022692"/>
    </source>
</evidence>
<evidence type="ECO:0000256" key="12">
    <source>
        <dbReference type="PROSITE-ProRule" id="PRU01360"/>
    </source>
</evidence>
<keyword evidence="2 12" id="KW-0813">Transport</keyword>
<evidence type="ECO:0000259" key="14">
    <source>
        <dbReference type="Pfam" id="PF00593"/>
    </source>
</evidence>
<dbReference type="InterPro" id="IPR000531">
    <property type="entry name" value="Beta-barrel_TonB"/>
</dbReference>
<keyword evidence="11 12" id="KW-0998">Cell outer membrane</keyword>
<keyword evidence="6" id="KW-0732">Signal</keyword>
<organism evidence="16 17">
    <name type="scientific">Alteromonas mediterranea (strain DSM 17117 / CIP 110805 / LMG 28347 / Deep ecotype)</name>
    <dbReference type="NCBI Taxonomy" id="1774373"/>
    <lineage>
        <taxon>Bacteria</taxon>
        <taxon>Pseudomonadati</taxon>
        <taxon>Pseudomonadota</taxon>
        <taxon>Gammaproteobacteria</taxon>
        <taxon>Alteromonadales</taxon>
        <taxon>Alteromonadaceae</taxon>
        <taxon>Alteromonas/Salinimonas group</taxon>
        <taxon>Alteromonas</taxon>
    </lineage>
</organism>
<keyword evidence="10 12" id="KW-0472">Membrane</keyword>
<comment type="subcellular location">
    <subcellularLocation>
        <location evidence="1 12">Cell outer membrane</location>
        <topology evidence="1 12">Multi-pass membrane protein</topology>
    </subcellularLocation>
</comment>
<dbReference type="GO" id="GO:0015344">
    <property type="term" value="F:siderophore uptake transmembrane transporter activity"/>
    <property type="evidence" value="ECO:0007669"/>
    <property type="project" value="TreeGrafter"/>
</dbReference>
<dbReference type="Pfam" id="PF07715">
    <property type="entry name" value="Plug"/>
    <property type="match status" value="1"/>
</dbReference>
<dbReference type="AlphaFoldDB" id="T2DMJ0"/>
<dbReference type="PANTHER" id="PTHR32552">
    <property type="entry name" value="FERRICHROME IRON RECEPTOR-RELATED"/>
    <property type="match status" value="1"/>
</dbReference>
<keyword evidence="5 12" id="KW-0812">Transmembrane</keyword>
<evidence type="ECO:0000313" key="16">
    <source>
        <dbReference type="EMBL" id="AGV54089.1"/>
    </source>
</evidence>
<keyword evidence="8" id="KW-0406">Ion transport</keyword>
<evidence type="ECO:0000256" key="7">
    <source>
        <dbReference type="ARBA" id="ARBA00023004"/>
    </source>
</evidence>
<dbReference type="EMBL" id="CP001103">
    <property type="protein sequence ID" value="AGV54089.1"/>
    <property type="molecule type" value="Genomic_DNA"/>
</dbReference>
<sequence>MAIITQKFTNKTHFGLKVIKLCFIVNGKLNGGVAYGIVGIRNRTPNKMTNGWRYTVKKLLLATTISSLLAGNALAQDNAQADTQDAAETKKDYEKIVVTGTSRARLVAETPQSTTSMGAQEVAKLSMSSQADVLRYVPGIKVEGGGGEVATNLQVRGLPSSGQFQFTPLLYDGSPTLSAFGLNSSAYDVYYRNDLGIERVEFVRGGVSNLFGQGSVAGVINYLSKKGTELSESTVQLELSDNNRKRIDFATSGPLNEKGMYYAMSGFYRYDEGPIDTGLPTEGYQLRGNIHKEFDDGSGYFTIYGQAIDDEVQFFLPLPLDSQSRERVAGNDGREVESTQTFYASGLSYDTADGRYRTPIEEGVATRGGSISMEFSKDLGNDYSVLARAKYASYDHQFNLFLDGDGIINVPETQSEYLANRGLDDLGAAEFTYAGTDVVLPEGDLLFANRILDRDRPATDFSSELNVVKYLDVGDFSHSITVGTFFSSAEAEDNNVITRYLGEFNNQARLVDLTITDADDNSVIVSQNGVTGPGISFSDTTISARRTAFYIADQMQNDDWIIDVGLRWEEIDGTITREGSETVVVNDDPILYEDLQVNVTGNGVLTHGKVDNSELAYSIAALYKMADNFNVYANYSRGFFFPELRGVAFNPNGEPGSYESEIVKQAEIGAKFFFNDFIGTMALFKTDLEDRRSVDFVNDENGVAVEVPVFQSTEAYGVELVGSYNITDDLIFDANFTYTDHEFTEYDSDPSVIGNELRRKPKIMFNSSLRYTLDDWDISFYHNYHGKNYTNDANSVELDDFHVFRLDTGYTWEFGQGERLRASIAVWNLFDSDGITEGSPRLGNSQTAGESYFVGRPILPRRVSLRLRYDF</sequence>
<feature type="domain" description="TonB-dependent receptor plug" evidence="15">
    <location>
        <begin position="108"/>
        <end position="219"/>
    </location>
</feature>
<evidence type="ECO:0000313" key="17">
    <source>
        <dbReference type="Proteomes" id="UP000001870"/>
    </source>
</evidence>
<dbReference type="InterPro" id="IPR012910">
    <property type="entry name" value="Plug_dom"/>
</dbReference>
<dbReference type="PROSITE" id="PS52016">
    <property type="entry name" value="TONB_DEPENDENT_REC_3"/>
    <property type="match status" value="1"/>
</dbReference>
<evidence type="ECO:0000256" key="2">
    <source>
        <dbReference type="ARBA" id="ARBA00022448"/>
    </source>
</evidence>
<dbReference type="HOGENOM" id="CLU_012070_0_0_6"/>
<dbReference type="Gene3D" id="2.170.130.10">
    <property type="entry name" value="TonB-dependent receptor, plug domain"/>
    <property type="match status" value="1"/>
</dbReference>
<evidence type="ECO:0000256" key="11">
    <source>
        <dbReference type="ARBA" id="ARBA00023237"/>
    </source>
</evidence>
<dbReference type="InterPro" id="IPR039426">
    <property type="entry name" value="TonB-dep_rcpt-like"/>
</dbReference>
<dbReference type="InterPro" id="IPR036942">
    <property type="entry name" value="Beta-barrel_TonB_sf"/>
</dbReference>
<feature type="domain" description="TonB-dependent receptor-like beta-barrel" evidence="14">
    <location>
        <begin position="348"/>
        <end position="826"/>
    </location>
</feature>
<comment type="similarity">
    <text evidence="12 13">Belongs to the TonB-dependent receptor family.</text>
</comment>
<dbReference type="Pfam" id="PF00593">
    <property type="entry name" value="TonB_dep_Rec_b-barrel"/>
    <property type="match status" value="1"/>
</dbReference>
<reference evidence="16 17" key="1">
    <citation type="journal article" date="2008" name="ISME J.">
        <title>Comparative genomics of two ecotypes of the marine planktonic copiotroph Alteromonas macleodii suggests alternative lifestyles associated with different kinds of particulate organic matter.</title>
        <authorList>
            <person name="Ivars-Martinez E."/>
            <person name="Martin-Cuadrado A.B."/>
            <person name="D'Auria G."/>
            <person name="Mira A."/>
            <person name="Ferriera S."/>
            <person name="Johnson J."/>
            <person name="Friedman R."/>
            <person name="Rodriguez-Valera F."/>
        </authorList>
    </citation>
    <scope>NUCLEOTIDE SEQUENCE [LARGE SCALE GENOMIC DNA]</scope>
    <source>
        <strain evidence="17">DSM 17117 / CIP 110805 / LMG 28347 / Deep ecotype</strain>
    </source>
</reference>
<keyword evidence="7" id="KW-0408">Iron</keyword>
<dbReference type="GO" id="GO:0009279">
    <property type="term" value="C:cell outer membrane"/>
    <property type="evidence" value="ECO:0007669"/>
    <property type="project" value="UniProtKB-SubCell"/>
</dbReference>
<dbReference type="SUPFAM" id="SSF56935">
    <property type="entry name" value="Porins"/>
    <property type="match status" value="1"/>
</dbReference>
<dbReference type="Gene3D" id="2.40.170.20">
    <property type="entry name" value="TonB-dependent receptor, beta-barrel domain"/>
    <property type="match status" value="1"/>
</dbReference>
<keyword evidence="3 12" id="KW-1134">Transmembrane beta strand</keyword>
<keyword evidence="4" id="KW-0410">Iron transport</keyword>
<evidence type="ECO:0000256" key="10">
    <source>
        <dbReference type="ARBA" id="ARBA00023136"/>
    </source>
</evidence>
<name>T2DMJ0_ALTMD</name>
<keyword evidence="17" id="KW-1185">Reference proteome</keyword>
<evidence type="ECO:0000259" key="15">
    <source>
        <dbReference type="Pfam" id="PF07715"/>
    </source>
</evidence>
<evidence type="ECO:0000256" key="8">
    <source>
        <dbReference type="ARBA" id="ARBA00023065"/>
    </source>
</evidence>
<accession>T2DMJ0</accession>
<dbReference type="InterPro" id="IPR037066">
    <property type="entry name" value="Plug_dom_sf"/>
</dbReference>
<dbReference type="KEGG" id="amc:MADE_000001022635"/>
<evidence type="ECO:0000256" key="4">
    <source>
        <dbReference type="ARBA" id="ARBA00022496"/>
    </source>
</evidence>
<evidence type="ECO:0000256" key="3">
    <source>
        <dbReference type="ARBA" id="ARBA00022452"/>
    </source>
</evidence>
<dbReference type="Proteomes" id="UP000001870">
    <property type="component" value="Chromosome"/>
</dbReference>
<reference evidence="16 17" key="2">
    <citation type="journal article" date="2015" name="Antonie Van Leeuwenhoek">
        <title>Ecophysiological diversity of a novel member of the genus Alteromonas, and description of Alteromonas mediterranea sp. nov.</title>
        <authorList>
            <person name="Ivanova E.P."/>
            <person name="Lopez-Perez M."/>
            <person name="Zabalos M."/>
            <person name="Nguyen S.H."/>
            <person name="Webb H.K."/>
            <person name="Ryan J."/>
            <person name="Lagutin K."/>
            <person name="Vyssotski M."/>
            <person name="Crawford R.J."/>
            <person name="Rodriguez-Valera F."/>
        </authorList>
    </citation>
    <scope>NUCLEOTIDE SEQUENCE [LARGE SCALE GENOMIC DNA]</scope>
    <source>
        <strain evidence="17">DSM 17117 / CIP 110805 / LMG 28347 / Deep ecotype</strain>
    </source>
</reference>
<evidence type="ECO:0000256" key="6">
    <source>
        <dbReference type="ARBA" id="ARBA00022729"/>
    </source>
</evidence>
<evidence type="ECO:0008006" key="18">
    <source>
        <dbReference type="Google" id="ProtNLM"/>
    </source>
</evidence>
<proteinExistence type="inferred from homology"/>
<evidence type="ECO:0000256" key="1">
    <source>
        <dbReference type="ARBA" id="ARBA00004571"/>
    </source>
</evidence>
<gene>
    <name evidence="16" type="ORF">MADE_000001022635</name>
</gene>
<dbReference type="PANTHER" id="PTHR32552:SF89">
    <property type="entry name" value="CATECHOLATE SIDEROPHORE RECEPTOR FIU"/>
    <property type="match status" value="1"/>
</dbReference>
<protein>
    <recommendedName>
        <fullName evidence="18">TonB-dependent receptor</fullName>
    </recommendedName>
</protein>